<evidence type="ECO:0000313" key="2">
    <source>
        <dbReference type="EMBL" id="TRL76955.1"/>
    </source>
</evidence>
<protein>
    <submittedName>
        <fullName evidence="2">Uncharacterized protein</fullName>
    </submittedName>
</protein>
<feature type="coiled-coil region" evidence="1">
    <location>
        <begin position="47"/>
        <end position="81"/>
    </location>
</feature>
<evidence type="ECO:0000256" key="1">
    <source>
        <dbReference type="SAM" id="Coils"/>
    </source>
</evidence>
<name>A0AB38PCQ6_STAHA</name>
<reference evidence="2 3" key="1">
    <citation type="submission" date="2019-07" db="EMBL/GenBank/DDBJ databases">
        <title>Genome Sequencing and Assembly of Staphylococcus haemolyticus SDA2.</title>
        <authorList>
            <person name="Emmons C.B."/>
            <person name="Park C."/>
            <person name="Sevigny J.L."/>
            <person name="Andam C."/>
        </authorList>
    </citation>
    <scope>NUCLEOTIDE SEQUENCE [LARGE SCALE GENOMIC DNA]</scope>
    <source>
        <strain evidence="2 3">SDA2</strain>
    </source>
</reference>
<gene>
    <name evidence="2" type="ORF">FNL11_08885</name>
</gene>
<accession>A0AB38PCQ6</accession>
<dbReference type="RefSeq" id="WP_107638012.1">
    <property type="nucleotide sequence ID" value="NZ_PZIH01000079.1"/>
</dbReference>
<feature type="coiled-coil region" evidence="1">
    <location>
        <begin position="109"/>
        <end position="136"/>
    </location>
</feature>
<dbReference type="AlphaFoldDB" id="A0AB38PCQ6"/>
<sequence length="203" mass="24114">MTKEKSIELFDKYIHPKVENKKQVELEKTKVIDSLKEFDYKLSYYRKENDFAMIASLKREQNQLENNIMKLTEQSNDKEHNITQEHVDKFKKAFNDEVKDLSDVNKVLIDKFNSKVNELVEVYKELAANKVELERRKTREAYVSNALARPDDWRLSIRTSADLSNDPFHTNTDPTILANDIRDRLFMVNRTADQDYYNGNKKW</sequence>
<dbReference type="EMBL" id="VJMP01000007">
    <property type="protein sequence ID" value="TRL76955.1"/>
    <property type="molecule type" value="Genomic_DNA"/>
</dbReference>
<evidence type="ECO:0000313" key="3">
    <source>
        <dbReference type="Proteomes" id="UP000316594"/>
    </source>
</evidence>
<proteinExistence type="predicted"/>
<dbReference type="Proteomes" id="UP000316594">
    <property type="component" value="Unassembled WGS sequence"/>
</dbReference>
<organism evidence="2 3">
    <name type="scientific">Staphylococcus haemolyticus</name>
    <dbReference type="NCBI Taxonomy" id="1283"/>
    <lineage>
        <taxon>Bacteria</taxon>
        <taxon>Bacillati</taxon>
        <taxon>Bacillota</taxon>
        <taxon>Bacilli</taxon>
        <taxon>Bacillales</taxon>
        <taxon>Staphylococcaceae</taxon>
        <taxon>Staphylococcus</taxon>
    </lineage>
</organism>
<keyword evidence="1" id="KW-0175">Coiled coil</keyword>
<comment type="caution">
    <text evidence="2">The sequence shown here is derived from an EMBL/GenBank/DDBJ whole genome shotgun (WGS) entry which is preliminary data.</text>
</comment>